<name>A0A3P7NBR8_DIBLA</name>
<organism evidence="1 2">
    <name type="scientific">Dibothriocephalus latus</name>
    <name type="common">Fish tapeworm</name>
    <name type="synonym">Diphyllobothrium latum</name>
    <dbReference type="NCBI Taxonomy" id="60516"/>
    <lineage>
        <taxon>Eukaryota</taxon>
        <taxon>Metazoa</taxon>
        <taxon>Spiralia</taxon>
        <taxon>Lophotrochozoa</taxon>
        <taxon>Platyhelminthes</taxon>
        <taxon>Cestoda</taxon>
        <taxon>Eucestoda</taxon>
        <taxon>Diphyllobothriidea</taxon>
        <taxon>Diphyllobothriidae</taxon>
        <taxon>Dibothriocephalus</taxon>
    </lineage>
</organism>
<evidence type="ECO:0000313" key="2">
    <source>
        <dbReference type="Proteomes" id="UP000281553"/>
    </source>
</evidence>
<proteinExistence type="predicted"/>
<sequence length="134" mass="14231">MFVVQLDRHTSALTVSAPKCVPAAGARLQTAQASGESILPGSITSETSSVSSFASLCEKTFGAGADDNQKPAPVKSATDTSFTAAAYRSPAAFAEFRSVFTAELAHMAYIPFCRLAGSIQPQFYFEQCFLLICF</sequence>
<dbReference type="EMBL" id="UYRU01078000">
    <property type="protein sequence ID" value="VDN28731.1"/>
    <property type="molecule type" value="Genomic_DNA"/>
</dbReference>
<gene>
    <name evidence="1" type="ORF">DILT_LOCUS15236</name>
</gene>
<evidence type="ECO:0000313" key="1">
    <source>
        <dbReference type="EMBL" id="VDN28731.1"/>
    </source>
</evidence>
<reference evidence="1 2" key="1">
    <citation type="submission" date="2018-11" db="EMBL/GenBank/DDBJ databases">
        <authorList>
            <consortium name="Pathogen Informatics"/>
        </authorList>
    </citation>
    <scope>NUCLEOTIDE SEQUENCE [LARGE SCALE GENOMIC DNA]</scope>
</reference>
<dbReference type="Proteomes" id="UP000281553">
    <property type="component" value="Unassembled WGS sequence"/>
</dbReference>
<protein>
    <submittedName>
        <fullName evidence="1">Uncharacterized protein</fullName>
    </submittedName>
</protein>
<keyword evidence="2" id="KW-1185">Reference proteome</keyword>
<accession>A0A3P7NBR8</accession>
<dbReference type="AlphaFoldDB" id="A0A3P7NBR8"/>